<feature type="domain" description="OmpA-like" evidence="10">
    <location>
        <begin position="160"/>
        <end position="279"/>
    </location>
</feature>
<comment type="similarity">
    <text evidence="2">Belongs to the MotB family.</text>
</comment>
<protein>
    <submittedName>
        <fullName evidence="11">Chemotaxis protein MotB</fullName>
    </submittedName>
</protein>
<dbReference type="InterPro" id="IPR036737">
    <property type="entry name" value="OmpA-like_sf"/>
</dbReference>
<evidence type="ECO:0000256" key="5">
    <source>
        <dbReference type="ARBA" id="ARBA00022989"/>
    </source>
</evidence>
<evidence type="ECO:0000313" key="12">
    <source>
        <dbReference type="Proteomes" id="UP000572377"/>
    </source>
</evidence>
<evidence type="ECO:0000256" key="4">
    <source>
        <dbReference type="ARBA" id="ARBA00022692"/>
    </source>
</evidence>
<keyword evidence="6 7" id="KW-0472">Membrane</keyword>
<name>A0A849KZ58_9RHOB</name>
<dbReference type="GO" id="GO:0005886">
    <property type="term" value="C:plasma membrane"/>
    <property type="evidence" value="ECO:0007669"/>
    <property type="project" value="UniProtKB-SubCell"/>
</dbReference>
<comment type="subcellular location">
    <subcellularLocation>
        <location evidence="1">Cell membrane</location>
        <topology evidence="1">Single-pass membrane protein</topology>
    </subcellularLocation>
</comment>
<keyword evidence="4 9" id="KW-0812">Transmembrane</keyword>
<organism evidence="11 12">
    <name type="scientific">Halovulum dunhuangense</name>
    <dbReference type="NCBI Taxonomy" id="1505036"/>
    <lineage>
        <taxon>Bacteria</taxon>
        <taxon>Pseudomonadati</taxon>
        <taxon>Pseudomonadota</taxon>
        <taxon>Alphaproteobacteria</taxon>
        <taxon>Rhodobacterales</taxon>
        <taxon>Paracoccaceae</taxon>
        <taxon>Halovulum</taxon>
    </lineage>
</organism>
<comment type="caution">
    <text evidence="11">The sequence shown here is derived from an EMBL/GenBank/DDBJ whole genome shotgun (WGS) entry which is preliminary data.</text>
</comment>
<dbReference type="Gene3D" id="3.30.1330.60">
    <property type="entry name" value="OmpA-like domain"/>
    <property type="match status" value="1"/>
</dbReference>
<dbReference type="EMBL" id="JABFBC010000001">
    <property type="protein sequence ID" value="NNU79272.1"/>
    <property type="molecule type" value="Genomic_DNA"/>
</dbReference>
<evidence type="ECO:0000256" key="8">
    <source>
        <dbReference type="SAM" id="MobiDB-lite"/>
    </source>
</evidence>
<gene>
    <name evidence="11" type="ORF">HMH01_02370</name>
</gene>
<accession>A0A849KZ58</accession>
<evidence type="ECO:0000256" key="7">
    <source>
        <dbReference type="PROSITE-ProRule" id="PRU00473"/>
    </source>
</evidence>
<sequence length="284" mass="30393">MAEEGARPIIVRRKKAAEASHHGGAWKVAYADFVTAMMAFFLLMWLLNATTEDQRKGLADYFNPSIPVHRTSGGGDGPFGGSSALSEDVMAQAGKGATRDRPAAERQASGQTGVEADPTSENRVEDAGLDGIAEALLARGGESEIADRLLEHVRMRRTDEGLVIELAELPVAPLFEGDSALPTSRMLDLVQLIVPVLGLVTNAVALDAHLEQGPIIRPELPGWELTAARAIAMRGLLSEAGVDPVRFARVTGEADRAPARADPRDIRNRRVEIILLTDRGTPAP</sequence>
<dbReference type="PANTHER" id="PTHR30329:SF21">
    <property type="entry name" value="LIPOPROTEIN YIAD-RELATED"/>
    <property type="match status" value="1"/>
</dbReference>
<evidence type="ECO:0000256" key="2">
    <source>
        <dbReference type="ARBA" id="ARBA00008914"/>
    </source>
</evidence>
<dbReference type="Pfam" id="PF13677">
    <property type="entry name" value="MotB_plug"/>
    <property type="match status" value="1"/>
</dbReference>
<reference evidence="11 12" key="1">
    <citation type="submission" date="2020-05" db="EMBL/GenBank/DDBJ databases">
        <title>Gimesia benthica sp. nov., a novel planctomycete isolated from a deep-sea water sample of the Northwest Indian Ocean.</title>
        <authorList>
            <person name="Wang J."/>
            <person name="Ruan C."/>
            <person name="Song L."/>
            <person name="Zhu Y."/>
            <person name="Li A."/>
            <person name="Zheng X."/>
            <person name="Wang L."/>
            <person name="Lu Z."/>
            <person name="Huang Y."/>
            <person name="Du W."/>
            <person name="Zhou Y."/>
            <person name="Huang L."/>
            <person name="Dai X."/>
        </authorList>
    </citation>
    <scope>NUCLEOTIDE SEQUENCE [LARGE SCALE GENOMIC DNA]</scope>
    <source>
        <strain evidence="11 12">YYQ-30</strain>
    </source>
</reference>
<dbReference type="Proteomes" id="UP000572377">
    <property type="component" value="Unassembled WGS sequence"/>
</dbReference>
<evidence type="ECO:0000313" key="11">
    <source>
        <dbReference type="EMBL" id="NNU79272.1"/>
    </source>
</evidence>
<dbReference type="SUPFAM" id="SSF103088">
    <property type="entry name" value="OmpA-like"/>
    <property type="match status" value="1"/>
</dbReference>
<evidence type="ECO:0000256" key="1">
    <source>
        <dbReference type="ARBA" id="ARBA00004162"/>
    </source>
</evidence>
<keyword evidence="12" id="KW-1185">Reference proteome</keyword>
<keyword evidence="3" id="KW-1003">Cell membrane</keyword>
<dbReference type="InterPro" id="IPR050330">
    <property type="entry name" value="Bact_OuterMem_StrucFunc"/>
</dbReference>
<dbReference type="PROSITE" id="PS51123">
    <property type="entry name" value="OMPA_2"/>
    <property type="match status" value="1"/>
</dbReference>
<evidence type="ECO:0000256" key="9">
    <source>
        <dbReference type="SAM" id="Phobius"/>
    </source>
</evidence>
<dbReference type="InterPro" id="IPR006665">
    <property type="entry name" value="OmpA-like"/>
</dbReference>
<feature type="region of interest" description="Disordered" evidence="8">
    <location>
        <begin position="91"/>
        <end position="125"/>
    </location>
</feature>
<dbReference type="RefSeq" id="WP_171322097.1">
    <property type="nucleotide sequence ID" value="NZ_JABFBC010000001.1"/>
</dbReference>
<feature type="transmembrane region" description="Helical" evidence="9">
    <location>
        <begin position="28"/>
        <end position="47"/>
    </location>
</feature>
<evidence type="ECO:0000256" key="6">
    <source>
        <dbReference type="ARBA" id="ARBA00023136"/>
    </source>
</evidence>
<evidence type="ECO:0000256" key="3">
    <source>
        <dbReference type="ARBA" id="ARBA00022475"/>
    </source>
</evidence>
<dbReference type="InterPro" id="IPR025713">
    <property type="entry name" value="MotB-like_N_dom"/>
</dbReference>
<proteinExistence type="inferred from homology"/>
<keyword evidence="5 9" id="KW-1133">Transmembrane helix</keyword>
<dbReference type="PANTHER" id="PTHR30329">
    <property type="entry name" value="STATOR ELEMENT OF FLAGELLAR MOTOR COMPLEX"/>
    <property type="match status" value="1"/>
</dbReference>
<evidence type="ECO:0000259" key="10">
    <source>
        <dbReference type="PROSITE" id="PS51123"/>
    </source>
</evidence>
<dbReference type="AlphaFoldDB" id="A0A849KZ58"/>